<organism evidence="1 2">
    <name type="scientific">Athelia psychrophila</name>
    <dbReference type="NCBI Taxonomy" id="1759441"/>
    <lineage>
        <taxon>Eukaryota</taxon>
        <taxon>Fungi</taxon>
        <taxon>Dikarya</taxon>
        <taxon>Basidiomycota</taxon>
        <taxon>Agaricomycotina</taxon>
        <taxon>Agaricomycetes</taxon>
        <taxon>Agaricomycetidae</taxon>
        <taxon>Atheliales</taxon>
        <taxon>Atheliaceae</taxon>
        <taxon>Athelia</taxon>
    </lineage>
</organism>
<protein>
    <submittedName>
        <fullName evidence="1">Uncharacterized protein</fullName>
    </submittedName>
</protein>
<evidence type="ECO:0000313" key="1">
    <source>
        <dbReference type="EMBL" id="KZP08049.1"/>
    </source>
</evidence>
<dbReference type="AlphaFoldDB" id="A0A165WZB5"/>
<dbReference type="InterPro" id="IPR046521">
    <property type="entry name" value="DUF6698"/>
</dbReference>
<gene>
    <name evidence="1" type="ORF">FIBSPDRAFT_939184</name>
</gene>
<name>A0A165WZB5_9AGAM</name>
<keyword evidence="2" id="KW-1185">Reference proteome</keyword>
<dbReference type="Proteomes" id="UP000076532">
    <property type="component" value="Unassembled WGS sequence"/>
</dbReference>
<reference evidence="1 2" key="1">
    <citation type="journal article" date="2016" name="Mol. Biol. Evol.">
        <title>Comparative Genomics of Early-Diverging Mushroom-Forming Fungi Provides Insights into the Origins of Lignocellulose Decay Capabilities.</title>
        <authorList>
            <person name="Nagy L.G."/>
            <person name="Riley R."/>
            <person name="Tritt A."/>
            <person name="Adam C."/>
            <person name="Daum C."/>
            <person name="Floudas D."/>
            <person name="Sun H."/>
            <person name="Yadav J.S."/>
            <person name="Pangilinan J."/>
            <person name="Larsson K.H."/>
            <person name="Matsuura K."/>
            <person name="Barry K."/>
            <person name="Labutti K."/>
            <person name="Kuo R."/>
            <person name="Ohm R.A."/>
            <person name="Bhattacharya S.S."/>
            <person name="Shirouzu T."/>
            <person name="Yoshinaga Y."/>
            <person name="Martin F.M."/>
            <person name="Grigoriev I.V."/>
            <person name="Hibbett D.S."/>
        </authorList>
    </citation>
    <scope>NUCLEOTIDE SEQUENCE [LARGE SCALE GENOMIC DNA]</scope>
    <source>
        <strain evidence="1 2">CBS 109695</strain>
    </source>
</reference>
<proteinExistence type="predicted"/>
<evidence type="ECO:0000313" key="2">
    <source>
        <dbReference type="Proteomes" id="UP000076532"/>
    </source>
</evidence>
<dbReference type="Pfam" id="PF20414">
    <property type="entry name" value="DUF6698"/>
    <property type="match status" value="1"/>
</dbReference>
<sequence>MATGPPSSTMEVDYGAENSAQGHFRGYIVIRVRHLQADFRCPSWASKSKGGAGKSTRASNVKLHRMKWFPGRTVVYAVVQDRAFEAIILDTYMCSKAAGTAFPRSIKRIHPILYLHPTIASRIPPPHPDYAHPRHIVEDVPTALEALFLYY</sequence>
<accession>A0A165WZB5</accession>
<dbReference type="EMBL" id="KV417732">
    <property type="protein sequence ID" value="KZP08049.1"/>
    <property type="molecule type" value="Genomic_DNA"/>
</dbReference>
<dbReference type="OrthoDB" id="3220614at2759"/>